<evidence type="ECO:0000313" key="3">
    <source>
        <dbReference type="Proteomes" id="UP000255317"/>
    </source>
</evidence>
<dbReference type="RefSeq" id="WP_115123702.1">
    <property type="nucleotide sequence ID" value="NZ_QRAO01000003.1"/>
</dbReference>
<dbReference type="OrthoDB" id="1143964at2"/>
<keyword evidence="3" id="KW-1185">Reference proteome</keyword>
<dbReference type="AlphaFoldDB" id="A0A370QA70"/>
<gene>
    <name evidence="2" type="ORF">C8D94_10386</name>
</gene>
<evidence type="ECO:0000256" key="1">
    <source>
        <dbReference type="SAM" id="Phobius"/>
    </source>
</evidence>
<comment type="caution">
    <text evidence="2">The sequence shown here is derived from an EMBL/GenBank/DDBJ whole genome shotgun (WGS) entry which is preliminary data.</text>
</comment>
<dbReference type="Proteomes" id="UP000255317">
    <property type="component" value="Unassembled WGS sequence"/>
</dbReference>
<evidence type="ECO:0008006" key="4">
    <source>
        <dbReference type="Google" id="ProtNLM"/>
    </source>
</evidence>
<protein>
    <recommendedName>
        <fullName evidence="4">Sugar transporter</fullName>
    </recommendedName>
</protein>
<evidence type="ECO:0000313" key="2">
    <source>
        <dbReference type="EMBL" id="RDK85268.1"/>
    </source>
</evidence>
<feature type="transmembrane region" description="Helical" evidence="1">
    <location>
        <begin position="110"/>
        <end position="132"/>
    </location>
</feature>
<keyword evidence="1" id="KW-1133">Transmembrane helix</keyword>
<organism evidence="2 3">
    <name type="scientific">Marinirhabdus gelatinilytica</name>
    <dbReference type="NCBI Taxonomy" id="1703343"/>
    <lineage>
        <taxon>Bacteria</taxon>
        <taxon>Pseudomonadati</taxon>
        <taxon>Bacteroidota</taxon>
        <taxon>Flavobacteriia</taxon>
        <taxon>Flavobacteriales</taxon>
        <taxon>Flavobacteriaceae</taxon>
    </lineage>
</organism>
<feature type="transmembrane region" description="Helical" evidence="1">
    <location>
        <begin position="56"/>
        <end position="77"/>
    </location>
</feature>
<proteinExistence type="predicted"/>
<dbReference type="EMBL" id="QRAO01000003">
    <property type="protein sequence ID" value="RDK85268.1"/>
    <property type="molecule type" value="Genomic_DNA"/>
</dbReference>
<keyword evidence="1" id="KW-0472">Membrane</keyword>
<feature type="transmembrane region" description="Helical" evidence="1">
    <location>
        <begin position="84"/>
        <end position="104"/>
    </location>
</feature>
<feature type="transmembrane region" description="Helical" evidence="1">
    <location>
        <begin position="12"/>
        <end position="30"/>
    </location>
</feature>
<reference evidence="2 3" key="1">
    <citation type="submission" date="2018-07" db="EMBL/GenBank/DDBJ databases">
        <title>Genomic Encyclopedia of Type Strains, Phase IV (KMG-IV): sequencing the most valuable type-strain genomes for metagenomic binning, comparative biology and taxonomic classification.</title>
        <authorList>
            <person name="Goeker M."/>
        </authorList>
    </citation>
    <scope>NUCLEOTIDE SEQUENCE [LARGE SCALE GENOMIC DNA]</scope>
    <source>
        <strain evidence="2 3">DSM 101478</strain>
    </source>
</reference>
<accession>A0A370QA70</accession>
<sequence length="143" mass="15931">MNTTIKPPKSFWIIAVIALLWNLMGVYQYYLGTYELESLRESVPADQFVIMESLPAWYSIVFAIAVFSGLLGCILLLARKKLAVLLFALSLLTVLVIEIYWLMATDILQVAGYGAAVMPLLVIAVAIFLYFYSKGAARNAWLG</sequence>
<name>A0A370QA70_9FLAO</name>
<keyword evidence="1" id="KW-0812">Transmembrane</keyword>